<organism evidence="16 17">
    <name type="scientific">Quercus lobata</name>
    <name type="common">Valley oak</name>
    <dbReference type="NCBI Taxonomy" id="97700"/>
    <lineage>
        <taxon>Eukaryota</taxon>
        <taxon>Viridiplantae</taxon>
        <taxon>Streptophyta</taxon>
        <taxon>Embryophyta</taxon>
        <taxon>Tracheophyta</taxon>
        <taxon>Spermatophyta</taxon>
        <taxon>Magnoliopsida</taxon>
        <taxon>eudicotyledons</taxon>
        <taxon>Gunneridae</taxon>
        <taxon>Pentapetalae</taxon>
        <taxon>rosids</taxon>
        <taxon>fabids</taxon>
        <taxon>Fagales</taxon>
        <taxon>Fagaceae</taxon>
        <taxon>Quercus</taxon>
    </lineage>
</organism>
<dbReference type="GO" id="GO:0005886">
    <property type="term" value="C:plasma membrane"/>
    <property type="evidence" value="ECO:0007669"/>
    <property type="project" value="UniProtKB-SubCell"/>
</dbReference>
<dbReference type="FunCoup" id="A0A7N2L5M3">
    <property type="interactions" value="492"/>
</dbReference>
<dbReference type="InterPro" id="IPR001611">
    <property type="entry name" value="Leu-rich_rpt"/>
</dbReference>
<dbReference type="FunFam" id="3.80.10.10:FF:000111">
    <property type="entry name" value="LRR receptor-like serine/threonine-protein kinase ERECTA"/>
    <property type="match status" value="1"/>
</dbReference>
<dbReference type="Gene3D" id="3.80.10.10">
    <property type="entry name" value="Ribonuclease Inhibitor"/>
    <property type="match status" value="4"/>
</dbReference>
<evidence type="ECO:0000256" key="10">
    <source>
        <dbReference type="ARBA" id="ARBA00023170"/>
    </source>
</evidence>
<evidence type="ECO:0000256" key="12">
    <source>
        <dbReference type="SAM" id="Phobius"/>
    </source>
</evidence>
<feature type="domain" description="Leucine-rich repeat-containing N-terminal plant-type" evidence="14">
    <location>
        <begin position="33"/>
        <end position="82"/>
    </location>
</feature>
<dbReference type="Pfam" id="PF23598">
    <property type="entry name" value="LRR_14"/>
    <property type="match status" value="1"/>
</dbReference>
<accession>A0A7N2L5M3</accession>
<evidence type="ECO:0000256" key="6">
    <source>
        <dbReference type="ARBA" id="ARBA00022729"/>
    </source>
</evidence>
<dbReference type="EnsemblPlants" id="QL03p027373:mrna">
    <property type="protein sequence ID" value="QL03p027373:mrna:CDS:1"/>
    <property type="gene ID" value="QL03p027373"/>
</dbReference>
<dbReference type="Proteomes" id="UP000594261">
    <property type="component" value="Chromosome 3"/>
</dbReference>
<keyword evidence="5 12" id="KW-0812">Transmembrane</keyword>
<evidence type="ECO:0000313" key="16">
    <source>
        <dbReference type="EnsemblPlants" id="QL03p027373:mrna:CDS:1"/>
    </source>
</evidence>
<reference evidence="16 17" key="1">
    <citation type="journal article" date="2016" name="G3 (Bethesda)">
        <title>First Draft Assembly and Annotation of the Genome of a California Endemic Oak Quercus lobata Nee (Fagaceae).</title>
        <authorList>
            <person name="Sork V.L."/>
            <person name="Fitz-Gibbon S.T."/>
            <person name="Puiu D."/>
            <person name="Crepeau M."/>
            <person name="Gugger P.F."/>
            <person name="Sherman R."/>
            <person name="Stevens K."/>
            <person name="Langley C.H."/>
            <person name="Pellegrini M."/>
            <person name="Salzberg S.L."/>
        </authorList>
    </citation>
    <scope>NUCLEOTIDE SEQUENCE [LARGE SCALE GENOMIC DNA]</scope>
    <source>
        <strain evidence="16 17">cv. SW786</strain>
    </source>
</reference>
<dbReference type="PRINTS" id="PR00019">
    <property type="entry name" value="LEURICHRPT"/>
</dbReference>
<dbReference type="AlphaFoldDB" id="A0A7N2L5M3"/>
<keyword evidence="11" id="KW-0325">Glycoprotein</keyword>
<keyword evidence="10" id="KW-0675">Receptor</keyword>
<dbReference type="PANTHER" id="PTHR48061:SF12">
    <property type="entry name" value="DISEASE RESISTANCE LIKE PROTEIN"/>
    <property type="match status" value="1"/>
</dbReference>
<evidence type="ECO:0000256" key="7">
    <source>
        <dbReference type="ARBA" id="ARBA00022737"/>
    </source>
</evidence>
<dbReference type="InterPro" id="IPR046956">
    <property type="entry name" value="RLP23-like"/>
</dbReference>
<evidence type="ECO:0000256" key="8">
    <source>
        <dbReference type="ARBA" id="ARBA00022989"/>
    </source>
</evidence>
<dbReference type="SUPFAM" id="SSF52047">
    <property type="entry name" value="RNI-like"/>
    <property type="match status" value="1"/>
</dbReference>
<feature type="transmembrane region" description="Helical" evidence="12">
    <location>
        <begin position="989"/>
        <end position="1013"/>
    </location>
</feature>
<dbReference type="Pfam" id="PF08263">
    <property type="entry name" value="LRRNT_2"/>
    <property type="match status" value="1"/>
</dbReference>
<keyword evidence="17" id="KW-1185">Reference proteome</keyword>
<keyword evidence="7" id="KW-0677">Repeat</keyword>
<dbReference type="Pfam" id="PF13516">
    <property type="entry name" value="LRR_6"/>
    <property type="match status" value="1"/>
</dbReference>
<evidence type="ECO:0000256" key="11">
    <source>
        <dbReference type="ARBA" id="ARBA00023180"/>
    </source>
</evidence>
<comment type="subcellular location">
    <subcellularLocation>
        <location evidence="1">Cell membrane</location>
        <topology evidence="1">Single-pass type I membrane protein</topology>
    </subcellularLocation>
</comment>
<keyword evidence="3" id="KW-1003">Cell membrane</keyword>
<dbReference type="EMBL" id="LRBV02000003">
    <property type="status" value="NOT_ANNOTATED_CDS"/>
    <property type="molecule type" value="Genomic_DNA"/>
</dbReference>
<dbReference type="FunFam" id="3.80.10.10:FF:000041">
    <property type="entry name" value="LRR receptor-like serine/threonine-protein kinase ERECTA"/>
    <property type="match status" value="2"/>
</dbReference>
<evidence type="ECO:0000256" key="13">
    <source>
        <dbReference type="SAM" id="SignalP"/>
    </source>
</evidence>
<evidence type="ECO:0000256" key="1">
    <source>
        <dbReference type="ARBA" id="ARBA00004251"/>
    </source>
</evidence>
<keyword evidence="8 12" id="KW-1133">Transmembrane helix</keyword>
<comment type="similarity">
    <text evidence="2">Belongs to the RLP family.</text>
</comment>
<feature type="chain" id="PRO_5029676558" description="Leucine-rich repeat-containing N-terminal plant-type domain-containing protein" evidence="13">
    <location>
        <begin position="22"/>
        <end position="1030"/>
    </location>
</feature>
<proteinExistence type="inferred from homology"/>
<evidence type="ECO:0000256" key="5">
    <source>
        <dbReference type="ARBA" id="ARBA00022692"/>
    </source>
</evidence>
<feature type="signal peptide" evidence="13">
    <location>
        <begin position="1"/>
        <end position="21"/>
    </location>
</feature>
<dbReference type="Pfam" id="PF00560">
    <property type="entry name" value="LRR_1"/>
    <property type="match status" value="8"/>
</dbReference>
<dbReference type="InterPro" id="IPR032675">
    <property type="entry name" value="LRR_dom_sf"/>
</dbReference>
<dbReference type="FunFam" id="3.80.10.10:FF:000095">
    <property type="entry name" value="LRR receptor-like serine/threonine-protein kinase GSO1"/>
    <property type="match status" value="1"/>
</dbReference>
<dbReference type="SUPFAM" id="SSF52058">
    <property type="entry name" value="L domain-like"/>
    <property type="match status" value="3"/>
</dbReference>
<reference evidence="16" key="2">
    <citation type="submission" date="2021-01" db="UniProtKB">
        <authorList>
            <consortium name="EnsemblPlants"/>
        </authorList>
    </citation>
    <scope>IDENTIFICATION</scope>
</reference>
<keyword evidence="9 12" id="KW-0472">Membrane</keyword>
<dbReference type="OMA" id="VELTSMW"/>
<evidence type="ECO:0000259" key="15">
    <source>
        <dbReference type="Pfam" id="PF23598"/>
    </source>
</evidence>
<evidence type="ECO:0000256" key="3">
    <source>
        <dbReference type="ARBA" id="ARBA00022475"/>
    </source>
</evidence>
<evidence type="ECO:0000256" key="9">
    <source>
        <dbReference type="ARBA" id="ARBA00023136"/>
    </source>
</evidence>
<dbReference type="Pfam" id="PF13855">
    <property type="entry name" value="LRR_8"/>
    <property type="match status" value="2"/>
</dbReference>
<protein>
    <recommendedName>
        <fullName evidence="18">Leucine-rich repeat-containing N-terminal plant-type domain-containing protein</fullName>
    </recommendedName>
</protein>
<dbReference type="InterPro" id="IPR013210">
    <property type="entry name" value="LRR_N_plant-typ"/>
</dbReference>
<evidence type="ECO:0000259" key="14">
    <source>
        <dbReference type="Pfam" id="PF08263"/>
    </source>
</evidence>
<keyword evidence="4" id="KW-0433">Leucine-rich repeat</keyword>
<feature type="domain" description="Disease resistance R13L4/SHOC-2-like LRR" evidence="15">
    <location>
        <begin position="322"/>
        <end position="532"/>
    </location>
</feature>
<dbReference type="InParanoid" id="A0A7N2L5M3"/>
<dbReference type="SMART" id="SM00369">
    <property type="entry name" value="LRR_TYP"/>
    <property type="match status" value="11"/>
</dbReference>
<evidence type="ECO:0000256" key="2">
    <source>
        <dbReference type="ARBA" id="ARBA00009592"/>
    </source>
</evidence>
<dbReference type="Gramene" id="QL03p027373:mrna">
    <property type="protein sequence ID" value="QL03p027373:mrna:CDS:1"/>
    <property type="gene ID" value="QL03p027373"/>
</dbReference>
<sequence>MNPFLPFFLAFFLFFISHSQTTSNTFSQRRCLPDQRSALLQLRQEFVEKRTTSDYYGVSFYPKMKSWKADTDCCSWDGVVCNAENGHVIDLDLSNSGLYGPLKSNSSLFSLHQLQKLNLAFNNFTSSTIPSEFGQLVRLTHLNLSHSTLTGQIPSEISWLSNLVSLDLNSNYFLYEVDGDYHFKILYLRRIDFEALVQNMTNLRELQLASVNISSSVPQSLVNLSSLTSLSLSGCSLHGQFPTNIFLMPKLQTIDLSSNDLLTGFLPEFHSGSSLEQLYLSSTSFSGKLPNSIANLESLITLDLSFTKFSGEIPNAIGNLKSLNILGLNACNLSGEVPLAIWNLTRLSYLGLSGNNLHGQLPSTLGNLANLTFLSLESNLFHGEIPSSLGNLTQLIYLFLSSNSFYCRLPVSLTNLTQLQRIDLFQNQLIGPIPFEIGRLPQLTSIDLSSNSLTGTIPSSLFTITSLTDLDLSQNQLTGPLKFQNISSSQLEFLYMSENKLFGPIPRSISNFTHLQALDLSSINLKDMLELDIFFELKRIEALFLSGYNLLISKGKINSTLPRFTRFGLSSCNLSEFPIFLKVQNELTYLDLSDNKIEGKVPKWFLNVGKETMQSPWKNLEYLDLRSNMFQGLLPIPPLSTKYFFASNNNLTGRIPPMICMLKALEILDLSNNQLIDQIPHCLGNFSSSLSVLNMRNNSFQGKLPGTFTKGSNLKTLDLSLNQIKGKIPQSLVNCRMLEVLNLGNNNLSDIFPFWLESLPELRILILRANGFHGSIQSPHTNFGFSKLHVIDLSHNNFSGMLPSKYFNTWNAMQLAPENRNSKPKYMGSGYYEDSIRVINKGMEMELVKILTIFIAIDFSNNRFYGEIPNTMGNLKVLIVLNLSSNSFTGPIPSSFGDLTQLQSLDLSQNKFLGKIPQQLVSLTFLEYLNLSLNQLTGPIPQGNQFGTFQNSSFEGNLGLCGLPLSKKCEDIEIPTSEPRQESSFGEGFNWKVVVVGYASGLVIGLVLGHVIISRRPDWFTRTFGVNLHK</sequence>
<keyword evidence="6 13" id="KW-0732">Signal</keyword>
<name>A0A7N2L5M3_QUELO</name>
<dbReference type="InterPro" id="IPR003591">
    <property type="entry name" value="Leu-rich_rpt_typical-subtyp"/>
</dbReference>
<evidence type="ECO:0000313" key="17">
    <source>
        <dbReference type="Proteomes" id="UP000594261"/>
    </source>
</evidence>
<evidence type="ECO:0000256" key="4">
    <source>
        <dbReference type="ARBA" id="ARBA00022614"/>
    </source>
</evidence>
<dbReference type="PROSITE" id="PS51450">
    <property type="entry name" value="LRR"/>
    <property type="match status" value="1"/>
</dbReference>
<evidence type="ECO:0008006" key="18">
    <source>
        <dbReference type="Google" id="ProtNLM"/>
    </source>
</evidence>
<dbReference type="PANTHER" id="PTHR48061">
    <property type="entry name" value="LEUCINE-RICH REPEAT RECEPTOR PROTEIN KINASE EMS1-LIKE-RELATED"/>
    <property type="match status" value="1"/>
</dbReference>
<dbReference type="InterPro" id="IPR055414">
    <property type="entry name" value="LRR_R13L4/SHOC2-like"/>
</dbReference>
<dbReference type="SMART" id="SM00365">
    <property type="entry name" value="LRR_SD22"/>
    <property type="match status" value="7"/>
</dbReference>